<dbReference type="EMBL" id="RRYP01008292">
    <property type="protein sequence ID" value="TNV79875.1"/>
    <property type="molecule type" value="Genomic_DNA"/>
</dbReference>
<organism evidence="1 2">
    <name type="scientific">Halteria grandinella</name>
    <dbReference type="NCBI Taxonomy" id="5974"/>
    <lineage>
        <taxon>Eukaryota</taxon>
        <taxon>Sar</taxon>
        <taxon>Alveolata</taxon>
        <taxon>Ciliophora</taxon>
        <taxon>Intramacronucleata</taxon>
        <taxon>Spirotrichea</taxon>
        <taxon>Stichotrichia</taxon>
        <taxon>Sporadotrichida</taxon>
        <taxon>Halteriidae</taxon>
        <taxon>Halteria</taxon>
    </lineage>
</organism>
<gene>
    <name evidence="1" type="ORF">FGO68_gene8861</name>
</gene>
<evidence type="ECO:0000313" key="2">
    <source>
        <dbReference type="Proteomes" id="UP000785679"/>
    </source>
</evidence>
<comment type="caution">
    <text evidence="1">The sequence shown here is derived from an EMBL/GenBank/DDBJ whole genome shotgun (WGS) entry which is preliminary data.</text>
</comment>
<sequence>MFKQWLVYKYLQNKSFYLLAGALAFRIWCDRDLFALCAGTCSRMTKSFCQKARSLRFLTRLSVIGQLRINSCWCQKGVRNC</sequence>
<dbReference type="Proteomes" id="UP000785679">
    <property type="component" value="Unassembled WGS sequence"/>
</dbReference>
<accession>A0A8J8NSV4</accession>
<reference evidence="1" key="1">
    <citation type="submission" date="2019-06" db="EMBL/GenBank/DDBJ databases">
        <authorList>
            <person name="Zheng W."/>
        </authorList>
    </citation>
    <scope>NUCLEOTIDE SEQUENCE</scope>
    <source>
        <strain evidence="1">QDHG01</strain>
    </source>
</reference>
<protein>
    <submittedName>
        <fullName evidence="1">Uncharacterized protein</fullName>
    </submittedName>
</protein>
<proteinExistence type="predicted"/>
<name>A0A8J8NSV4_HALGN</name>
<keyword evidence="2" id="KW-1185">Reference proteome</keyword>
<dbReference type="AlphaFoldDB" id="A0A8J8NSV4"/>
<evidence type="ECO:0000313" key="1">
    <source>
        <dbReference type="EMBL" id="TNV79875.1"/>
    </source>
</evidence>